<evidence type="ECO:0000313" key="3">
    <source>
        <dbReference type="Proteomes" id="UP000274843"/>
    </source>
</evidence>
<organism evidence="2 3">
    <name type="scientific">Amycolatopsis thermoflava</name>
    <dbReference type="NCBI Taxonomy" id="84480"/>
    <lineage>
        <taxon>Bacteria</taxon>
        <taxon>Bacillati</taxon>
        <taxon>Actinomycetota</taxon>
        <taxon>Actinomycetes</taxon>
        <taxon>Pseudonocardiales</taxon>
        <taxon>Pseudonocardiaceae</taxon>
        <taxon>Amycolatopsis</taxon>
        <taxon>Amycolatopsis methanolica group</taxon>
    </lineage>
</organism>
<feature type="transmembrane region" description="Helical" evidence="1">
    <location>
        <begin position="39"/>
        <end position="58"/>
    </location>
</feature>
<keyword evidence="1" id="KW-0812">Transmembrane</keyword>
<protein>
    <submittedName>
        <fullName evidence="2">Putative membrane protein</fullName>
    </submittedName>
</protein>
<dbReference type="InterPro" id="IPR018719">
    <property type="entry name" value="DUF2243_membrane"/>
</dbReference>
<proteinExistence type="predicted"/>
<evidence type="ECO:0000313" key="2">
    <source>
        <dbReference type="EMBL" id="ROS43585.1"/>
    </source>
</evidence>
<sequence length="313" mass="33618">MRGDGGPGAFADETVFHQLLHWHHFHDRSTSDAGLVSDGLFHAFGWFAAVLGLVLVAGLRRRAALSGRALLGGILAGAGAFQLYDGTIQHKLLTLHQIRYHVDLVPCDWAWNVIAVALLAAGVALLVRERAPDHTTGTWPMALAVAVALVGYLCAARGRGGAPPRSRWARSRSSWRCRSGRTRSAPTWRNTSWSAWPVRGCWCSAGRSRSCCGPGVAAARRHGLAFRGAPLVLAGAAHGILAKTLYADGFRAGAQVLYYDGDAVENALALVVCLQWYRRQSRRRARATSVDTPVTAALPAPRTLEASTVAQSK</sequence>
<evidence type="ECO:0000256" key="1">
    <source>
        <dbReference type="SAM" id="Phobius"/>
    </source>
</evidence>
<dbReference type="EMBL" id="RKHY01000001">
    <property type="protein sequence ID" value="ROS43585.1"/>
    <property type="molecule type" value="Genomic_DNA"/>
</dbReference>
<gene>
    <name evidence="2" type="ORF">EDD35_6005</name>
</gene>
<dbReference type="AlphaFoldDB" id="A0A3N2H664"/>
<name>A0A3N2H664_9PSEU</name>
<comment type="caution">
    <text evidence="2">The sequence shown here is derived from an EMBL/GenBank/DDBJ whole genome shotgun (WGS) entry which is preliminary data.</text>
</comment>
<keyword evidence="3" id="KW-1185">Reference proteome</keyword>
<dbReference type="Proteomes" id="UP000274843">
    <property type="component" value="Unassembled WGS sequence"/>
</dbReference>
<keyword evidence="1" id="KW-1133">Transmembrane helix</keyword>
<feature type="transmembrane region" description="Helical" evidence="1">
    <location>
        <begin position="109"/>
        <end position="127"/>
    </location>
</feature>
<feature type="transmembrane region" description="Helical" evidence="1">
    <location>
        <begin position="139"/>
        <end position="158"/>
    </location>
</feature>
<dbReference type="Pfam" id="PF10002">
    <property type="entry name" value="DUF2243"/>
    <property type="match status" value="1"/>
</dbReference>
<reference evidence="2 3" key="1">
    <citation type="submission" date="2018-11" db="EMBL/GenBank/DDBJ databases">
        <title>Sequencing the genomes of 1000 actinobacteria strains.</title>
        <authorList>
            <person name="Klenk H.-P."/>
        </authorList>
    </citation>
    <scope>NUCLEOTIDE SEQUENCE [LARGE SCALE GENOMIC DNA]</scope>
    <source>
        <strain evidence="2 3">DSM 44348</strain>
    </source>
</reference>
<keyword evidence="1" id="KW-0472">Membrane</keyword>
<accession>A0A3N2H664</accession>